<accession>A0A973VYW5</accession>
<dbReference type="AlphaFoldDB" id="A0A973VYW5"/>
<keyword evidence="5" id="KW-1185">Reference proteome</keyword>
<evidence type="ECO:0000313" key="4">
    <source>
        <dbReference type="EMBL" id="WXC77413.1"/>
    </source>
</evidence>
<dbReference type="Proteomes" id="UP001432046">
    <property type="component" value="Chromosome"/>
</dbReference>
<reference evidence="4" key="3">
    <citation type="submission" date="2024-03" db="EMBL/GenBank/DDBJ databases">
        <authorList>
            <person name="Bromfield E.S.P."/>
            <person name="Cloutier S."/>
        </authorList>
    </citation>
    <scope>NUCLEOTIDE SEQUENCE</scope>
    <source>
        <strain evidence="4">5S5</strain>
    </source>
</reference>
<feature type="region of interest" description="Disordered" evidence="1">
    <location>
        <begin position="25"/>
        <end position="52"/>
    </location>
</feature>
<proteinExistence type="predicted"/>
<evidence type="ECO:0000313" key="3">
    <source>
        <dbReference type="EMBL" id="NVI44527.1"/>
    </source>
</evidence>
<gene>
    <name evidence="3" type="ORF">HAP48_016545</name>
    <name evidence="4" type="ORF">WDK88_28755</name>
</gene>
<reference evidence="3" key="1">
    <citation type="submission" date="2020-06" db="EMBL/GenBank/DDBJ databases">
        <title>Whole Genome Sequence of Bradyrhizobium sp. Strain 1S1.</title>
        <authorList>
            <person name="Bromfield E.S.P."/>
            <person name="Cloutier S."/>
        </authorList>
    </citation>
    <scope>NUCLEOTIDE SEQUENCE [LARGE SCALE GENOMIC DNA]</scope>
    <source>
        <strain evidence="3">1S1</strain>
    </source>
</reference>
<dbReference type="RefSeq" id="WP_166204017.1">
    <property type="nucleotide sequence ID" value="NZ_CP088285.1"/>
</dbReference>
<feature type="chain" id="PRO_5036810544" evidence="2">
    <location>
        <begin position="27"/>
        <end position="186"/>
    </location>
</feature>
<protein>
    <submittedName>
        <fullName evidence="4">DUF3617 family protein</fullName>
    </submittedName>
</protein>
<evidence type="ECO:0000256" key="1">
    <source>
        <dbReference type="SAM" id="MobiDB-lite"/>
    </source>
</evidence>
<dbReference type="InterPro" id="IPR022061">
    <property type="entry name" value="DUF3617"/>
</dbReference>
<organism evidence="3">
    <name type="scientific">Bradyrhizobium septentrionale</name>
    <dbReference type="NCBI Taxonomy" id="1404411"/>
    <lineage>
        <taxon>Bacteria</taxon>
        <taxon>Pseudomonadati</taxon>
        <taxon>Pseudomonadota</taxon>
        <taxon>Alphaproteobacteria</taxon>
        <taxon>Hyphomicrobiales</taxon>
        <taxon>Nitrobacteraceae</taxon>
        <taxon>Bradyrhizobium</taxon>
    </lineage>
</organism>
<feature type="signal peptide" evidence="2">
    <location>
        <begin position="1"/>
        <end position="26"/>
    </location>
</feature>
<dbReference type="EMBL" id="CP147711">
    <property type="protein sequence ID" value="WXC77413.1"/>
    <property type="molecule type" value="Genomic_DNA"/>
</dbReference>
<evidence type="ECO:0000313" key="5">
    <source>
        <dbReference type="Proteomes" id="UP001432046"/>
    </source>
</evidence>
<keyword evidence="2" id="KW-0732">Signal</keyword>
<dbReference type="Pfam" id="PF12276">
    <property type="entry name" value="DUF3617"/>
    <property type="match status" value="1"/>
</dbReference>
<name>A0A973VYW5_9BRAD</name>
<dbReference type="EMBL" id="JAAOLE020000001">
    <property type="protein sequence ID" value="NVI44527.1"/>
    <property type="molecule type" value="Genomic_DNA"/>
</dbReference>
<evidence type="ECO:0000256" key="2">
    <source>
        <dbReference type="SAM" id="SignalP"/>
    </source>
</evidence>
<sequence length="186" mass="19949">MNFRGGIARSLLIAMIVSVPSLMAHAQTPSPQPANGRAVAVQPGEGDQSFSGPSFRKGLWRFVRTLDVVRTANKNFKYRVLNAETTRCVDPTHAMKATFASGPVGSCVSDKPEKVGNQYTFGHRCDYMGTVSTVITVRSDEAYTELNEVSTGEHPRTDTVVATRIGDCDDGSAAKSDKSAAAALQH</sequence>
<reference evidence="4" key="2">
    <citation type="journal article" date="2021" name="Int. J. Syst. Evol. Microbiol.">
        <title>Bradyrhizobium septentrionale sp. nov. (sv. septentrionale) and Bradyrhizobium quebecense sp. nov. (sv. septentrionale) associated with legumes native to Canada possess rearranged symbiosis genes and numerous insertion sequences.</title>
        <authorList>
            <person name="Bromfield E.S.P."/>
            <person name="Cloutier S."/>
        </authorList>
    </citation>
    <scope>NUCLEOTIDE SEQUENCE</scope>
    <source>
        <strain evidence="4">5S5</strain>
    </source>
</reference>